<evidence type="ECO:0000313" key="1">
    <source>
        <dbReference type="EMBL" id="GCB84283.1"/>
    </source>
</evidence>
<dbReference type="InterPro" id="IPR028082">
    <property type="entry name" value="Peripla_BP_I"/>
</dbReference>
<dbReference type="AlphaFoldDB" id="A0A401QG01"/>
<name>A0A401QG01_SCYTO</name>
<reference evidence="1 2" key="1">
    <citation type="journal article" date="2018" name="Nat. Ecol. Evol.">
        <title>Shark genomes provide insights into elasmobranch evolution and the origin of vertebrates.</title>
        <authorList>
            <person name="Hara Y"/>
            <person name="Yamaguchi K"/>
            <person name="Onimaru K"/>
            <person name="Kadota M"/>
            <person name="Koyanagi M"/>
            <person name="Keeley SD"/>
            <person name="Tatsumi K"/>
            <person name="Tanaka K"/>
            <person name="Motone F"/>
            <person name="Kageyama Y"/>
            <person name="Nozu R"/>
            <person name="Adachi N"/>
            <person name="Nishimura O"/>
            <person name="Nakagawa R"/>
            <person name="Tanegashima C"/>
            <person name="Kiyatake I"/>
            <person name="Matsumoto R"/>
            <person name="Murakumo K"/>
            <person name="Nishida K"/>
            <person name="Terakita A"/>
            <person name="Kuratani S"/>
            <person name="Sato K"/>
            <person name="Hyodo S Kuraku.S."/>
        </authorList>
    </citation>
    <scope>NUCLEOTIDE SEQUENCE [LARGE SCALE GENOMIC DNA]</scope>
</reference>
<gene>
    <name evidence="1" type="ORF">scyTo_0024941</name>
</gene>
<sequence>MFNENGDAPGRYHIFQYHHTNTSTPGYHVIGQWTDQLRMN</sequence>
<keyword evidence="2" id="KW-1185">Reference proteome</keyword>
<protein>
    <submittedName>
        <fullName evidence="1">Uncharacterized protein</fullName>
    </submittedName>
</protein>
<dbReference type="Proteomes" id="UP000288216">
    <property type="component" value="Unassembled WGS sequence"/>
</dbReference>
<dbReference type="STRING" id="75743.A0A401QG01"/>
<feature type="non-terminal residue" evidence="1">
    <location>
        <position position="40"/>
    </location>
</feature>
<dbReference type="OrthoDB" id="9949262at2759"/>
<organism evidence="1 2">
    <name type="scientific">Scyliorhinus torazame</name>
    <name type="common">Cloudy catshark</name>
    <name type="synonym">Catulus torazame</name>
    <dbReference type="NCBI Taxonomy" id="75743"/>
    <lineage>
        <taxon>Eukaryota</taxon>
        <taxon>Metazoa</taxon>
        <taxon>Chordata</taxon>
        <taxon>Craniata</taxon>
        <taxon>Vertebrata</taxon>
        <taxon>Chondrichthyes</taxon>
        <taxon>Elasmobranchii</taxon>
        <taxon>Galeomorphii</taxon>
        <taxon>Galeoidea</taxon>
        <taxon>Carcharhiniformes</taxon>
        <taxon>Scyliorhinidae</taxon>
        <taxon>Scyliorhinus</taxon>
    </lineage>
</organism>
<dbReference type="SUPFAM" id="SSF53822">
    <property type="entry name" value="Periplasmic binding protein-like I"/>
    <property type="match status" value="1"/>
</dbReference>
<accession>A0A401QG01</accession>
<evidence type="ECO:0000313" key="2">
    <source>
        <dbReference type="Proteomes" id="UP000288216"/>
    </source>
</evidence>
<proteinExistence type="predicted"/>
<dbReference type="EMBL" id="BFAA01062809">
    <property type="protein sequence ID" value="GCB84283.1"/>
    <property type="molecule type" value="Genomic_DNA"/>
</dbReference>
<comment type="caution">
    <text evidence="1">The sequence shown here is derived from an EMBL/GenBank/DDBJ whole genome shotgun (WGS) entry which is preliminary data.</text>
</comment>